<sequence length="81" mass="7783">MSENDPDPHLADGGQGHSEFGGKPVPASGDPTQGGKTGEIGDAPSITSDEPDDGGPGIPVGGGHVTEEENAPPVADPGSGA</sequence>
<dbReference type="RefSeq" id="WP_163480719.1">
    <property type="nucleotide sequence ID" value="NZ_JAAGWF010000007.1"/>
</dbReference>
<evidence type="ECO:0000313" key="2">
    <source>
        <dbReference type="EMBL" id="NEK57572.1"/>
    </source>
</evidence>
<gene>
    <name evidence="2" type="ORF">GCU56_06765</name>
</gene>
<evidence type="ECO:0000313" key="3">
    <source>
        <dbReference type="Proteomes" id="UP000470246"/>
    </source>
</evidence>
<keyword evidence="3" id="KW-1185">Reference proteome</keyword>
<proteinExistence type="predicted"/>
<protein>
    <submittedName>
        <fullName evidence="2">Uncharacterized protein</fullName>
    </submittedName>
</protein>
<feature type="region of interest" description="Disordered" evidence="1">
    <location>
        <begin position="1"/>
        <end position="81"/>
    </location>
</feature>
<dbReference type="EMBL" id="JAAGWF010000007">
    <property type="protein sequence ID" value="NEK57572.1"/>
    <property type="molecule type" value="Genomic_DNA"/>
</dbReference>
<accession>A0A7K3VY96</accession>
<dbReference type="AlphaFoldDB" id="A0A7K3VY96"/>
<feature type="compositionally biased region" description="Gly residues" evidence="1">
    <location>
        <begin position="54"/>
        <end position="64"/>
    </location>
</feature>
<dbReference type="Proteomes" id="UP000470246">
    <property type="component" value="Unassembled WGS sequence"/>
</dbReference>
<comment type="caution">
    <text evidence="2">The sequence shown here is derived from an EMBL/GenBank/DDBJ whole genome shotgun (WGS) entry which is preliminary data.</text>
</comment>
<reference evidence="2 3" key="1">
    <citation type="submission" date="2020-02" db="EMBL/GenBank/DDBJ databases">
        <title>Geodermatophilus sabuli CPCC 205279 I12A-02694.</title>
        <authorList>
            <person name="Jiang Z."/>
        </authorList>
    </citation>
    <scope>NUCLEOTIDE SEQUENCE [LARGE SCALE GENOMIC DNA]</scope>
    <source>
        <strain evidence="2 3">I12A-02694</strain>
    </source>
</reference>
<organism evidence="2 3">
    <name type="scientific">Geodermatophilus sabuli</name>
    <dbReference type="NCBI Taxonomy" id="1564158"/>
    <lineage>
        <taxon>Bacteria</taxon>
        <taxon>Bacillati</taxon>
        <taxon>Actinomycetota</taxon>
        <taxon>Actinomycetes</taxon>
        <taxon>Geodermatophilales</taxon>
        <taxon>Geodermatophilaceae</taxon>
        <taxon>Geodermatophilus</taxon>
    </lineage>
</organism>
<feature type="compositionally biased region" description="Basic and acidic residues" evidence="1">
    <location>
        <begin position="1"/>
        <end position="10"/>
    </location>
</feature>
<name>A0A7K3VY96_9ACTN</name>
<evidence type="ECO:0000256" key="1">
    <source>
        <dbReference type="SAM" id="MobiDB-lite"/>
    </source>
</evidence>